<name>A0A3B0UC11_9ZZZZ</name>
<protein>
    <submittedName>
        <fullName evidence="1">Uncharacterized protein</fullName>
    </submittedName>
</protein>
<accession>A0A3B0UC11</accession>
<dbReference type="GO" id="GO:0004803">
    <property type="term" value="F:transposase activity"/>
    <property type="evidence" value="ECO:0007669"/>
    <property type="project" value="InterPro"/>
</dbReference>
<proteinExistence type="predicted"/>
<dbReference type="EMBL" id="UOES01000410">
    <property type="protein sequence ID" value="VAW28495.1"/>
    <property type="molecule type" value="Genomic_DNA"/>
</dbReference>
<dbReference type="AlphaFoldDB" id="A0A3B0UC11"/>
<dbReference type="InterPro" id="IPR036515">
    <property type="entry name" value="Transposase_17_sf"/>
</dbReference>
<evidence type="ECO:0000313" key="1">
    <source>
        <dbReference type="EMBL" id="VAW28495.1"/>
    </source>
</evidence>
<dbReference type="Gene3D" id="3.30.70.1290">
    <property type="entry name" value="Transposase IS200-like"/>
    <property type="match status" value="1"/>
</dbReference>
<dbReference type="GO" id="GO:0006313">
    <property type="term" value="P:DNA transposition"/>
    <property type="evidence" value="ECO:0007669"/>
    <property type="project" value="InterPro"/>
</dbReference>
<sequence>MGRKYKIRDQEGLYFVTFTIVYWLDLFIRDVYKQAVVDSLNYCQDKKGLEVYAWVIMTSHVHLILRSNQSGLSVSLRPIMGNTSSLVRVSRNK</sequence>
<dbReference type="SUPFAM" id="SSF143422">
    <property type="entry name" value="Transposase IS200-like"/>
    <property type="match status" value="1"/>
</dbReference>
<reference evidence="1" key="1">
    <citation type="submission" date="2018-06" db="EMBL/GenBank/DDBJ databases">
        <authorList>
            <person name="Zhirakovskaya E."/>
        </authorList>
    </citation>
    <scope>NUCLEOTIDE SEQUENCE</scope>
</reference>
<gene>
    <name evidence="1" type="ORF">MNBD_BACTEROID06-429</name>
</gene>
<organism evidence="1">
    <name type="scientific">hydrothermal vent metagenome</name>
    <dbReference type="NCBI Taxonomy" id="652676"/>
    <lineage>
        <taxon>unclassified sequences</taxon>
        <taxon>metagenomes</taxon>
        <taxon>ecological metagenomes</taxon>
    </lineage>
</organism>
<dbReference type="GO" id="GO:0003677">
    <property type="term" value="F:DNA binding"/>
    <property type="evidence" value="ECO:0007669"/>
    <property type="project" value="InterPro"/>
</dbReference>